<evidence type="ECO:0000313" key="8">
    <source>
        <dbReference type="EMBL" id="TDG39615.1"/>
    </source>
</evidence>
<dbReference type="PANTHER" id="PTHR12596">
    <property type="entry name" value="EXPORTIN 4,7-RELATED"/>
    <property type="match status" value="1"/>
</dbReference>
<evidence type="ECO:0000256" key="5">
    <source>
        <dbReference type="ARBA" id="ARBA00022490"/>
    </source>
</evidence>
<dbReference type="Proteomes" id="UP000295192">
    <property type="component" value="Unassembled WGS sequence"/>
</dbReference>
<evidence type="ECO:0000256" key="3">
    <source>
        <dbReference type="ARBA" id="ARBA00009466"/>
    </source>
</evidence>
<protein>
    <submittedName>
        <fullName evidence="8">Uncharacterized protein</fullName>
    </submittedName>
</protein>
<gene>
    <name evidence="8" type="ORF">AWZ03_013964</name>
</gene>
<reference evidence="8 9" key="1">
    <citation type="journal article" date="2019" name="J. Hered.">
        <title>An Improved Genome Assembly for Drosophila navojoa, the Basal Species in the mojavensis Cluster.</title>
        <authorList>
            <person name="Vanderlinde T."/>
            <person name="Dupim E.G."/>
            <person name="Nazario-Yepiz N.O."/>
            <person name="Carvalho A.B."/>
        </authorList>
    </citation>
    <scope>NUCLEOTIDE SEQUENCE [LARGE SCALE GENOMIC DNA]</scope>
    <source>
        <strain evidence="8">Navoj_Jal97</strain>
        <tissue evidence="8">Whole organism</tissue>
    </source>
</reference>
<keyword evidence="5" id="KW-0963">Cytoplasm</keyword>
<comment type="caution">
    <text evidence="8">The sequence shown here is derived from an EMBL/GenBank/DDBJ whole genome shotgun (WGS) entry which is preliminary data.</text>
</comment>
<dbReference type="OrthoDB" id="244158at2759"/>
<evidence type="ECO:0000256" key="1">
    <source>
        <dbReference type="ARBA" id="ARBA00004123"/>
    </source>
</evidence>
<comment type="subcellular location">
    <subcellularLocation>
        <location evidence="2">Cytoplasm</location>
    </subcellularLocation>
    <subcellularLocation>
        <location evidence="1">Nucleus</location>
    </subcellularLocation>
</comment>
<evidence type="ECO:0000256" key="7">
    <source>
        <dbReference type="ARBA" id="ARBA00023242"/>
    </source>
</evidence>
<dbReference type="InterPro" id="IPR044189">
    <property type="entry name" value="XPO4/7-like"/>
</dbReference>
<accession>A0A484AVM4</accession>
<dbReference type="AlphaFoldDB" id="A0A484AVM4"/>
<name>A0A484AVM4_DRONA</name>
<dbReference type="PANTHER" id="PTHR12596:SF2">
    <property type="entry name" value="EXPORTIN-7 ISOFORM X1"/>
    <property type="match status" value="1"/>
</dbReference>
<dbReference type="GO" id="GO:0005049">
    <property type="term" value="F:nuclear export signal receptor activity"/>
    <property type="evidence" value="ECO:0007669"/>
    <property type="project" value="InterPro"/>
</dbReference>
<keyword evidence="6" id="KW-0653">Protein transport</keyword>
<keyword evidence="9" id="KW-1185">Reference proteome</keyword>
<dbReference type="Gene3D" id="1.25.10.10">
    <property type="entry name" value="Leucine-rich Repeat Variant"/>
    <property type="match status" value="1"/>
</dbReference>
<evidence type="ECO:0000256" key="4">
    <source>
        <dbReference type="ARBA" id="ARBA00022448"/>
    </source>
</evidence>
<dbReference type="EMBL" id="LSRL02000925">
    <property type="protein sequence ID" value="TDG39615.1"/>
    <property type="molecule type" value="Genomic_DNA"/>
</dbReference>
<evidence type="ECO:0000313" key="9">
    <source>
        <dbReference type="Proteomes" id="UP000295192"/>
    </source>
</evidence>
<organism evidence="8 9">
    <name type="scientific">Drosophila navojoa</name>
    <name type="common">Fruit fly</name>
    <dbReference type="NCBI Taxonomy" id="7232"/>
    <lineage>
        <taxon>Eukaryota</taxon>
        <taxon>Metazoa</taxon>
        <taxon>Ecdysozoa</taxon>
        <taxon>Arthropoda</taxon>
        <taxon>Hexapoda</taxon>
        <taxon>Insecta</taxon>
        <taxon>Pterygota</taxon>
        <taxon>Neoptera</taxon>
        <taxon>Endopterygota</taxon>
        <taxon>Diptera</taxon>
        <taxon>Brachycera</taxon>
        <taxon>Muscomorpha</taxon>
        <taxon>Ephydroidea</taxon>
        <taxon>Drosophilidae</taxon>
        <taxon>Drosophila</taxon>
    </lineage>
</organism>
<sequence length="254" mass="29428">MFDLGEDEERFYNFLTPLTNQFESLGNVLMDTKCFPNEEVKKAIIGLARDLRGLALPLNARIQYTMLFEWLDLLEYPKLASAYYNLLNCLSQDHVTYLTALEPRAFVYILESLNKGLAALDSAIYISCCTILDSIVSYIFKQLQLKTSTFPNKKLRSLSQENTQFLKVVELNSELLQNMMSSLLNNVLAEDCRNQWSMSRPLLVLILLYEDFYRSLKESIIRGQPIDKQPMMAQWFEDLMLGIERNVSSKNKEK</sequence>
<keyword evidence="4" id="KW-0813">Transport</keyword>
<proteinExistence type="inferred from homology"/>
<comment type="similarity">
    <text evidence="3">Belongs to the exportin family.</text>
</comment>
<dbReference type="GO" id="GO:0006611">
    <property type="term" value="P:protein export from nucleus"/>
    <property type="evidence" value="ECO:0007669"/>
    <property type="project" value="TreeGrafter"/>
</dbReference>
<evidence type="ECO:0000256" key="6">
    <source>
        <dbReference type="ARBA" id="ARBA00022927"/>
    </source>
</evidence>
<keyword evidence="7" id="KW-0539">Nucleus</keyword>
<dbReference type="STRING" id="7232.A0A484AVM4"/>
<evidence type="ECO:0000256" key="2">
    <source>
        <dbReference type="ARBA" id="ARBA00004496"/>
    </source>
</evidence>
<dbReference type="GO" id="GO:0005643">
    <property type="term" value="C:nuclear pore"/>
    <property type="evidence" value="ECO:0007669"/>
    <property type="project" value="TreeGrafter"/>
</dbReference>
<dbReference type="InterPro" id="IPR011989">
    <property type="entry name" value="ARM-like"/>
</dbReference>
<dbReference type="GO" id="GO:0005737">
    <property type="term" value="C:cytoplasm"/>
    <property type="evidence" value="ECO:0007669"/>
    <property type="project" value="UniProtKB-SubCell"/>
</dbReference>